<name>A0A2H0V4E2_9BACT</name>
<keyword evidence="1" id="KW-0175">Coiled coil</keyword>
<evidence type="ECO:0000313" key="3">
    <source>
        <dbReference type="EMBL" id="PIR93976.1"/>
    </source>
</evidence>
<dbReference type="EMBL" id="PFAP01000026">
    <property type="protein sequence ID" value="PIR93976.1"/>
    <property type="molecule type" value="Genomic_DNA"/>
</dbReference>
<feature type="domain" description="N-acetyltransferase" evidence="2">
    <location>
        <begin position="1383"/>
        <end position="1448"/>
    </location>
</feature>
<dbReference type="InterPro" id="IPR000182">
    <property type="entry name" value="GNAT_dom"/>
</dbReference>
<dbReference type="GO" id="GO:0016747">
    <property type="term" value="F:acyltransferase activity, transferring groups other than amino-acyl groups"/>
    <property type="evidence" value="ECO:0007669"/>
    <property type="project" value="InterPro"/>
</dbReference>
<reference evidence="4" key="1">
    <citation type="submission" date="2017-09" db="EMBL/GenBank/DDBJ databases">
        <title>Depth-based differentiation of microbial function through sediment-hosted aquifers and enrichment of novel symbionts in the deep terrestrial subsurface.</title>
        <authorList>
            <person name="Probst A.J."/>
            <person name="Ladd B."/>
            <person name="Jarett J.K."/>
            <person name="Geller-Mcgrath D.E."/>
            <person name="Sieber C.M.K."/>
            <person name="Emerson J.B."/>
            <person name="Anantharaman K."/>
            <person name="Thomas B.C."/>
            <person name="Malmstrom R."/>
            <person name="Stieglmeier M."/>
            <person name="Klingl A."/>
            <person name="Woyke T."/>
            <person name="Ryan C.M."/>
            <person name="Banfield J.F."/>
        </authorList>
    </citation>
    <scope>NUCLEOTIDE SEQUENCE [LARGE SCALE GENOMIC DNA]</scope>
</reference>
<evidence type="ECO:0000256" key="1">
    <source>
        <dbReference type="SAM" id="Coils"/>
    </source>
</evidence>
<proteinExistence type="predicted"/>
<evidence type="ECO:0000313" key="4">
    <source>
        <dbReference type="Proteomes" id="UP000229901"/>
    </source>
</evidence>
<dbReference type="CDD" id="cd04301">
    <property type="entry name" value="NAT_SF"/>
    <property type="match status" value="1"/>
</dbReference>
<dbReference type="Proteomes" id="UP000229901">
    <property type="component" value="Unassembled WGS sequence"/>
</dbReference>
<gene>
    <name evidence="3" type="ORF">COT97_03690</name>
</gene>
<feature type="coiled-coil region" evidence="1">
    <location>
        <begin position="522"/>
        <end position="552"/>
    </location>
</feature>
<comment type="caution">
    <text evidence="3">The sequence shown here is derived from an EMBL/GenBank/DDBJ whole genome shotgun (WGS) entry which is preliminary data.</text>
</comment>
<dbReference type="SUPFAM" id="SSF55729">
    <property type="entry name" value="Acyl-CoA N-acyltransferases (Nat)"/>
    <property type="match status" value="1"/>
</dbReference>
<organism evidence="3 4">
    <name type="scientific">Candidatus Falkowbacteria bacterium CG10_big_fil_rev_8_21_14_0_10_39_11</name>
    <dbReference type="NCBI Taxonomy" id="1974565"/>
    <lineage>
        <taxon>Bacteria</taxon>
        <taxon>Candidatus Falkowiibacteriota</taxon>
    </lineage>
</organism>
<dbReference type="InterPro" id="IPR016181">
    <property type="entry name" value="Acyl_CoA_acyltransferase"/>
</dbReference>
<evidence type="ECO:0000259" key="2">
    <source>
        <dbReference type="Pfam" id="PF00583"/>
    </source>
</evidence>
<protein>
    <recommendedName>
        <fullName evidence="2">N-acetyltransferase domain-containing protein</fullName>
    </recommendedName>
</protein>
<dbReference type="Gene3D" id="3.40.630.30">
    <property type="match status" value="1"/>
</dbReference>
<accession>A0A2H0V4E2</accession>
<sequence>MFENIHTSRARRTAEVTRQMDEYRAVVDALNTSLERGDSLAQVIKVAGPKHLESALMGYLSQYQLEGATKIIDQMSKHKLDKQQVISALISHGKGFFLLDHLDKFGNDKLDIFRELYKKFGQRMLGSDELDKLFKAKIKESDLISIIFPDGARLMSPVALEALLPSFSKAGQSKIFRKLVHHREFDMVRFFMERVVLFSDLSVKDAEYLMKNSYMGVAFVDAGWDHFHIPKDQEPEMIKAMVRNWKPGRTGDASQRLREYCDAQEILDKSWAMAYAESGVPSGVFYYIDKYETLDKGVILAVVSTPLLDRGESGLHNVSQLMMHWDQFSGHETKEDQKEILQAIFSSPNRDSDKAAVYKREKFNKISDDEFIDIVKKNGKNGTVSVLVGSCEKFKSVYHKPILQLALEKEIEVWSFMRSPLPMAELLSMVYANMKTNGYPEWSDFAKCITDGNETKFDDGLALKMIHNGYASTVAEHLDHFPPLIPSDCARLCFNQDGLEALDYLTANGLLDDNEENIGVVVEMATKDFAQAESALERLEDLPEKIKKAIKQSDRFAELIMGEGKTAEDFEKFEKSPCYQYVRGDEWEILFEDPKLLAACGFTRTVEKEKALLNFYKAINHSTEWAWGDDDLDTFDLLAFGTTYNYETRDTERMAVMSERIIHQADSGKMVEWPGVGIKTAFAYLGRHDRGDAIHNVWDNKKLEKILEFDAKTGTYKGDEQLKTFLIQTAKDSSVNYHGLDSYQSLALAVRDYHPSMRYDEYIDPDTKEVYSRQDSTYYSFRFRGNTPEYTPIDDPETIELLAMEEFEPGMKAMGAYDNVKTFRKQVELRSKMTPEMKASLEKMAKENPRLHQYISRLLEHPTVDGAAVLKMATSPEEFFGKSDGHAVQELQSGLQPTQLAEVGDENYRIALNATEIRDALVEGKIDAMCPFTLFARDYEFEVRNKQARQQAFRISHIEKAIEKDMEAFAANFETDSTLQIQEKEYLRIQLELFKWSAVFDFESWKKFTQERADKLISKKKFPNRDELLRRVEQVKSTDGLIRIWEEILVSNPNVTAKFLVDNKRIDLKPELTELPDDQELFSRYKEDLRIYLKMKINRLHQAVKGEKIVIRAEVLPHSDPRYATIGDDTSCCMAFGSGKQVVYMWYPQCGAMTLSFRHEGQTPDEARIAVQSVLTMNMDVGRFLGGGKALVIREEDQISQNKTKEPERISLVEALGDDFLERLYQGDNFVVVADNAEGQTNFIKRLMANDDNVVPNVYRQFFEAYREANPWFAGMPVNIGVGYSDYCKSLKTTDNHVVPLGLVSYSDNTGKKSYSLLEREDVGPPESRKVGIQSLDWRHALATAYIEEKAYGDNLDIASDLTTNQKILVAAGIAAQKFETKPTTIGYFDDDGVLRGHVLAFPAKDYSRFGETNDEIKLYVHEIAILPEYQGRKIGMQLIQGLLERVNSDEKLRQMPIVMKAREGTSYPIIKKYADKFDFEITNDRETEMGGESFHIIELRRKK</sequence>
<dbReference type="Pfam" id="PF00583">
    <property type="entry name" value="Acetyltransf_1"/>
    <property type="match status" value="1"/>
</dbReference>